<feature type="domain" description="HTH gntR-type" evidence="4">
    <location>
        <begin position="16"/>
        <end position="83"/>
    </location>
</feature>
<dbReference type="Gene3D" id="1.10.10.10">
    <property type="entry name" value="Winged helix-like DNA-binding domain superfamily/Winged helix DNA-binding domain"/>
    <property type="match status" value="1"/>
</dbReference>
<evidence type="ECO:0000256" key="2">
    <source>
        <dbReference type="ARBA" id="ARBA00023125"/>
    </source>
</evidence>
<dbReference type="PROSITE" id="PS50949">
    <property type="entry name" value="HTH_GNTR"/>
    <property type="match status" value="1"/>
</dbReference>
<dbReference type="SMART" id="SM00345">
    <property type="entry name" value="HTH_GNTR"/>
    <property type="match status" value="1"/>
</dbReference>
<organism evidence="5">
    <name type="scientific">Polaromonas hydrogenivorans</name>
    <dbReference type="NCBI Taxonomy" id="335476"/>
    <lineage>
        <taxon>Bacteria</taxon>
        <taxon>Pseudomonadati</taxon>
        <taxon>Pseudomonadota</taxon>
        <taxon>Betaproteobacteria</taxon>
        <taxon>Burkholderiales</taxon>
        <taxon>Comamonadaceae</taxon>
        <taxon>Polaromonas</taxon>
    </lineage>
</organism>
<evidence type="ECO:0000256" key="1">
    <source>
        <dbReference type="ARBA" id="ARBA00023015"/>
    </source>
</evidence>
<evidence type="ECO:0000259" key="4">
    <source>
        <dbReference type="PROSITE" id="PS50949"/>
    </source>
</evidence>
<dbReference type="Pfam" id="PF00392">
    <property type="entry name" value="GntR"/>
    <property type="match status" value="1"/>
</dbReference>
<dbReference type="PANTHER" id="PTHR43537:SF45">
    <property type="entry name" value="GNTR FAMILY REGULATORY PROTEIN"/>
    <property type="match status" value="1"/>
</dbReference>
<evidence type="ECO:0000313" key="5">
    <source>
        <dbReference type="EMBL" id="XBP68637.1"/>
    </source>
</evidence>
<dbReference type="SUPFAM" id="SSF48008">
    <property type="entry name" value="GntR ligand-binding domain-like"/>
    <property type="match status" value="1"/>
</dbReference>
<dbReference type="EMBL" id="CP157675">
    <property type="protein sequence ID" value="XBP68637.1"/>
    <property type="molecule type" value="Genomic_DNA"/>
</dbReference>
<dbReference type="InterPro" id="IPR036388">
    <property type="entry name" value="WH-like_DNA-bd_sf"/>
</dbReference>
<dbReference type="Pfam" id="PF07729">
    <property type="entry name" value="FCD"/>
    <property type="match status" value="1"/>
</dbReference>
<dbReference type="RefSeq" id="WP_349276662.1">
    <property type="nucleotide sequence ID" value="NZ_CBCSCU010000011.1"/>
</dbReference>
<dbReference type="InterPro" id="IPR011711">
    <property type="entry name" value="GntR_C"/>
</dbReference>
<dbReference type="GO" id="GO:0003700">
    <property type="term" value="F:DNA-binding transcription factor activity"/>
    <property type="evidence" value="ECO:0007669"/>
    <property type="project" value="InterPro"/>
</dbReference>
<accession>A0AAU7LLY4</accession>
<proteinExistence type="predicted"/>
<sequence length="238" mass="26813">MNALAKVAPPKLDRTRQSAPQVFEALRELIVSVQLEPGTVLQRAELADHFGISQTPIRDALLRLGEEQLVDIFPQHATVVSRIDLSAALQAHFLRRSIELEILATLCKLPDAEHQQLMQRLNASLAEQEAALKPLDVSKLALADQAFHREMYEAARVGPLWNLVRKQSGHVDRLRRLNLPDEGKPQAIVRDHRAIVEAIARKDAQAAEKALRQHLAGTLAFVDDIRHRYPDWIVSDQR</sequence>
<dbReference type="GO" id="GO:0003677">
    <property type="term" value="F:DNA binding"/>
    <property type="evidence" value="ECO:0007669"/>
    <property type="project" value="UniProtKB-KW"/>
</dbReference>
<dbReference type="AlphaFoldDB" id="A0AAU7LLY4"/>
<name>A0AAU7LLY4_9BURK</name>
<keyword evidence="3" id="KW-0804">Transcription</keyword>
<dbReference type="InterPro" id="IPR008920">
    <property type="entry name" value="TF_FadR/GntR_C"/>
</dbReference>
<reference evidence="5" key="1">
    <citation type="submission" date="2024-05" db="EMBL/GenBank/DDBJ databases">
        <authorList>
            <person name="Bunk B."/>
            <person name="Swiderski J."/>
            <person name="Sproer C."/>
            <person name="Thiel V."/>
        </authorList>
    </citation>
    <scope>NUCLEOTIDE SEQUENCE</scope>
    <source>
        <strain evidence="5">DSM 17735</strain>
    </source>
</reference>
<dbReference type="SUPFAM" id="SSF46785">
    <property type="entry name" value="Winged helix' DNA-binding domain"/>
    <property type="match status" value="1"/>
</dbReference>
<keyword evidence="1" id="KW-0805">Transcription regulation</keyword>
<keyword evidence="2" id="KW-0238">DNA-binding</keyword>
<dbReference type="InterPro" id="IPR000524">
    <property type="entry name" value="Tscrpt_reg_HTH_GntR"/>
</dbReference>
<evidence type="ECO:0000256" key="3">
    <source>
        <dbReference type="ARBA" id="ARBA00023163"/>
    </source>
</evidence>
<dbReference type="PANTHER" id="PTHR43537">
    <property type="entry name" value="TRANSCRIPTIONAL REGULATOR, GNTR FAMILY"/>
    <property type="match status" value="1"/>
</dbReference>
<dbReference type="Gene3D" id="1.20.120.530">
    <property type="entry name" value="GntR ligand-binding domain-like"/>
    <property type="match status" value="1"/>
</dbReference>
<dbReference type="SMART" id="SM00895">
    <property type="entry name" value="FCD"/>
    <property type="match status" value="1"/>
</dbReference>
<gene>
    <name evidence="5" type="ORF">ABLV49_12000</name>
</gene>
<dbReference type="InterPro" id="IPR036390">
    <property type="entry name" value="WH_DNA-bd_sf"/>
</dbReference>
<protein>
    <submittedName>
        <fullName evidence="5">GntR family transcriptional regulator</fullName>
    </submittedName>
</protein>